<keyword evidence="2" id="KW-1185">Reference proteome</keyword>
<comment type="caution">
    <text evidence="1">The sequence shown here is derived from an EMBL/GenBank/DDBJ whole genome shotgun (WGS) entry which is preliminary data.</text>
</comment>
<reference evidence="1" key="1">
    <citation type="journal article" date="2023" name="G3 (Bethesda)">
        <title>A reference genome for the long-term kleptoplast-retaining sea slug Elysia crispata morphotype clarki.</title>
        <authorList>
            <person name="Eastman K.E."/>
            <person name="Pendleton A.L."/>
            <person name="Shaikh M.A."/>
            <person name="Suttiyut T."/>
            <person name="Ogas R."/>
            <person name="Tomko P."/>
            <person name="Gavelis G."/>
            <person name="Widhalm J.R."/>
            <person name="Wisecaver J.H."/>
        </authorList>
    </citation>
    <scope>NUCLEOTIDE SEQUENCE</scope>
    <source>
        <strain evidence="1">ECLA1</strain>
    </source>
</reference>
<protein>
    <submittedName>
        <fullName evidence="1">Uncharacterized protein</fullName>
    </submittedName>
</protein>
<accession>A0AAE1B3A0</accession>
<evidence type="ECO:0000313" key="2">
    <source>
        <dbReference type="Proteomes" id="UP001283361"/>
    </source>
</evidence>
<proteinExistence type="predicted"/>
<dbReference type="AlphaFoldDB" id="A0AAE1B3A0"/>
<dbReference type="EMBL" id="JAWDGP010000631">
    <property type="protein sequence ID" value="KAK3798723.1"/>
    <property type="molecule type" value="Genomic_DNA"/>
</dbReference>
<dbReference type="Proteomes" id="UP001283361">
    <property type="component" value="Unassembled WGS sequence"/>
</dbReference>
<gene>
    <name evidence="1" type="ORF">RRG08_056774</name>
</gene>
<evidence type="ECO:0000313" key="1">
    <source>
        <dbReference type="EMBL" id="KAK3798723.1"/>
    </source>
</evidence>
<name>A0AAE1B3A0_9GAST</name>
<organism evidence="1 2">
    <name type="scientific">Elysia crispata</name>
    <name type="common">lettuce slug</name>
    <dbReference type="NCBI Taxonomy" id="231223"/>
    <lineage>
        <taxon>Eukaryota</taxon>
        <taxon>Metazoa</taxon>
        <taxon>Spiralia</taxon>
        <taxon>Lophotrochozoa</taxon>
        <taxon>Mollusca</taxon>
        <taxon>Gastropoda</taxon>
        <taxon>Heterobranchia</taxon>
        <taxon>Euthyneura</taxon>
        <taxon>Panpulmonata</taxon>
        <taxon>Sacoglossa</taxon>
        <taxon>Placobranchoidea</taxon>
        <taxon>Plakobranchidae</taxon>
        <taxon>Elysia</taxon>
    </lineage>
</organism>
<sequence length="85" mass="9313">MNSGSIPAAEFLVTRIHWPRFTIITSQLQSSNQFVGIIKSESQKEIVAVITGRIFTSAMVMQHSFGFSGSKAEARVTSSNLNSYS</sequence>